<dbReference type="NCBIfam" id="TIGR03545">
    <property type="entry name" value="TIGR03545 family protein"/>
    <property type="match status" value="1"/>
</dbReference>
<proteinExistence type="predicted"/>
<comment type="caution">
    <text evidence="3">The sequence shown here is derived from an EMBL/GenBank/DDBJ whole genome shotgun (WGS) entry which is preliminary data.</text>
</comment>
<organism evidence="3 4">
    <name type="scientific">Desulfobotulus mexicanus</name>
    <dbReference type="NCBI Taxonomy" id="2586642"/>
    <lineage>
        <taxon>Bacteria</taxon>
        <taxon>Pseudomonadati</taxon>
        <taxon>Thermodesulfobacteriota</taxon>
        <taxon>Desulfobacteria</taxon>
        <taxon>Desulfobacterales</taxon>
        <taxon>Desulfobacteraceae</taxon>
        <taxon>Desulfobotulus</taxon>
    </lineage>
</organism>
<evidence type="ECO:0000313" key="4">
    <source>
        <dbReference type="Proteomes" id="UP000321899"/>
    </source>
</evidence>
<dbReference type="OrthoDB" id="231813at2"/>
<dbReference type="AlphaFoldDB" id="A0A5S5MDP5"/>
<name>A0A5S5MDP5_9BACT</name>
<gene>
    <name evidence="3" type="ORF">FIM25_12995</name>
</gene>
<keyword evidence="1" id="KW-0175">Coiled coil</keyword>
<sequence length="570" mass="62816">MTKWIRWPGLAAFIVITALLVAGFMFLSGPFIAKAIEVAGTGMVGAKVDVAGARPGLFPLGLRLSGIEITDPDAPMTNAVEIANISMRMDTKALMLRKIDVTEMTVEGIRLGTPRRVSGALPEKDKKDKGRKETGEESASSLRERIPMPSMEIPDVQIILERASLGSLEEAENLEKALRQEYERFDERLKNLPDADDFRAYRTRIENLKRGSGLSGVLTGARELREIKSSVDKDILALRNTRREMEESIADLRRRMASLGSMASEDVNNLMERYGISDEGLSNITGILLGPEWENRLRKGLGLYRRVEPLLDRVREREKKPEPEKVLRSEGVDILFAEIPVRPDFLIRRASLSLEVPVGNLKGTLRNATAQQPLVGSPMEIRFKGDSLSDIESFDLQLVFDRVNPKAPTDHLKAGVSGWHPETMGSGDLALNAEKGDFSVDLISSRGALKGKMALDLTGVSFEMPDSGDRVRAAVASGLRDINRITVQGDLGGTLEKPEIKLSSSLDAVVRGAVTRAAREATETLRARLHEEVHAMTDKKIRELENQLGGMADLRAVLDERLNLAGRLDI</sequence>
<evidence type="ECO:0000256" key="1">
    <source>
        <dbReference type="SAM" id="Coils"/>
    </source>
</evidence>
<dbReference type="RefSeq" id="WP_139450031.1">
    <property type="nucleotide sequence ID" value="NZ_VDMB01000019.1"/>
</dbReference>
<evidence type="ECO:0000313" key="3">
    <source>
        <dbReference type="EMBL" id="TYT73848.1"/>
    </source>
</evidence>
<dbReference type="Proteomes" id="UP000321899">
    <property type="component" value="Unassembled WGS sequence"/>
</dbReference>
<accession>A0A5S5MDP5</accession>
<dbReference type="InterPro" id="IPR019934">
    <property type="entry name" value="CHP03545"/>
</dbReference>
<evidence type="ECO:0000256" key="2">
    <source>
        <dbReference type="SAM" id="MobiDB-lite"/>
    </source>
</evidence>
<reference evidence="3 4" key="1">
    <citation type="submission" date="2019-06" db="EMBL/GenBank/DDBJ databases">
        <title>Desulfobotulus mexicanus sp. nov., a novel sulfate-reducing bacterium isolated from the sediment of an alkaline crater lake in Mexico.</title>
        <authorList>
            <person name="Hirschler-Rea A."/>
        </authorList>
    </citation>
    <scope>NUCLEOTIDE SEQUENCE [LARGE SCALE GENOMIC DNA]</scope>
    <source>
        <strain evidence="3 4">PAR22N</strain>
    </source>
</reference>
<feature type="compositionally biased region" description="Basic and acidic residues" evidence="2">
    <location>
        <begin position="122"/>
        <end position="135"/>
    </location>
</feature>
<feature type="coiled-coil region" evidence="1">
    <location>
        <begin position="235"/>
        <end position="262"/>
    </location>
</feature>
<dbReference type="EMBL" id="VDMB01000019">
    <property type="protein sequence ID" value="TYT73848.1"/>
    <property type="molecule type" value="Genomic_DNA"/>
</dbReference>
<protein>
    <submittedName>
        <fullName evidence="3">TIGR03545 family protein</fullName>
    </submittedName>
</protein>
<feature type="region of interest" description="Disordered" evidence="2">
    <location>
        <begin position="115"/>
        <end position="144"/>
    </location>
</feature>
<keyword evidence="4" id="KW-1185">Reference proteome</keyword>